<organism evidence="1 2">
    <name type="scientific">Thelephora ganbajun</name>
    <name type="common">Ganba fungus</name>
    <dbReference type="NCBI Taxonomy" id="370292"/>
    <lineage>
        <taxon>Eukaryota</taxon>
        <taxon>Fungi</taxon>
        <taxon>Dikarya</taxon>
        <taxon>Basidiomycota</taxon>
        <taxon>Agaricomycotina</taxon>
        <taxon>Agaricomycetes</taxon>
        <taxon>Thelephorales</taxon>
        <taxon>Thelephoraceae</taxon>
        <taxon>Thelephora</taxon>
    </lineage>
</organism>
<proteinExistence type="predicted"/>
<sequence length="143" mass="16560">MTLENNRTFISPRNQKITCLDSHPHIKYVDNKFPHRQYASGCSFNDIVWQQAIGALMNQDHSCHGHDMADDEKVLFNLVSASLIDHQEFDELHKWSSRSIRYLAIVADCLWALYEAEHIRNDRLEAKLNSLKGRVALLNTHLC</sequence>
<gene>
    <name evidence="1" type="ORF">BDM02DRAFT_3191416</name>
</gene>
<name>A0ACB6Z277_THEGA</name>
<reference evidence="1" key="2">
    <citation type="journal article" date="2020" name="Nat. Commun.">
        <title>Large-scale genome sequencing of mycorrhizal fungi provides insights into the early evolution of symbiotic traits.</title>
        <authorList>
            <person name="Miyauchi S."/>
            <person name="Kiss E."/>
            <person name="Kuo A."/>
            <person name="Drula E."/>
            <person name="Kohler A."/>
            <person name="Sanchez-Garcia M."/>
            <person name="Morin E."/>
            <person name="Andreopoulos B."/>
            <person name="Barry K.W."/>
            <person name="Bonito G."/>
            <person name="Buee M."/>
            <person name="Carver A."/>
            <person name="Chen C."/>
            <person name="Cichocki N."/>
            <person name="Clum A."/>
            <person name="Culley D."/>
            <person name="Crous P.W."/>
            <person name="Fauchery L."/>
            <person name="Girlanda M."/>
            <person name="Hayes R.D."/>
            <person name="Keri Z."/>
            <person name="LaButti K."/>
            <person name="Lipzen A."/>
            <person name="Lombard V."/>
            <person name="Magnuson J."/>
            <person name="Maillard F."/>
            <person name="Murat C."/>
            <person name="Nolan M."/>
            <person name="Ohm R.A."/>
            <person name="Pangilinan J."/>
            <person name="Pereira M.F."/>
            <person name="Perotto S."/>
            <person name="Peter M."/>
            <person name="Pfister S."/>
            <person name="Riley R."/>
            <person name="Sitrit Y."/>
            <person name="Stielow J.B."/>
            <person name="Szollosi G."/>
            <person name="Zifcakova L."/>
            <person name="Stursova M."/>
            <person name="Spatafora J.W."/>
            <person name="Tedersoo L."/>
            <person name="Vaario L.M."/>
            <person name="Yamada A."/>
            <person name="Yan M."/>
            <person name="Wang P."/>
            <person name="Xu J."/>
            <person name="Bruns T."/>
            <person name="Baldrian P."/>
            <person name="Vilgalys R."/>
            <person name="Dunand C."/>
            <person name="Henrissat B."/>
            <person name="Grigoriev I.V."/>
            <person name="Hibbett D."/>
            <person name="Nagy L.G."/>
            <person name="Martin F.M."/>
        </authorList>
    </citation>
    <scope>NUCLEOTIDE SEQUENCE</scope>
    <source>
        <strain evidence="1">P2</strain>
    </source>
</reference>
<comment type="caution">
    <text evidence="1">The sequence shown here is derived from an EMBL/GenBank/DDBJ whole genome shotgun (WGS) entry which is preliminary data.</text>
</comment>
<dbReference type="Proteomes" id="UP000886501">
    <property type="component" value="Unassembled WGS sequence"/>
</dbReference>
<keyword evidence="2" id="KW-1185">Reference proteome</keyword>
<accession>A0ACB6Z277</accession>
<evidence type="ECO:0000313" key="2">
    <source>
        <dbReference type="Proteomes" id="UP000886501"/>
    </source>
</evidence>
<dbReference type="EMBL" id="MU118204">
    <property type="protein sequence ID" value="KAF9643597.1"/>
    <property type="molecule type" value="Genomic_DNA"/>
</dbReference>
<evidence type="ECO:0000313" key="1">
    <source>
        <dbReference type="EMBL" id="KAF9643597.1"/>
    </source>
</evidence>
<reference evidence="1" key="1">
    <citation type="submission" date="2019-10" db="EMBL/GenBank/DDBJ databases">
        <authorList>
            <consortium name="DOE Joint Genome Institute"/>
            <person name="Kuo A."/>
            <person name="Miyauchi S."/>
            <person name="Kiss E."/>
            <person name="Drula E."/>
            <person name="Kohler A."/>
            <person name="Sanchez-Garcia M."/>
            <person name="Andreopoulos B."/>
            <person name="Barry K.W."/>
            <person name="Bonito G."/>
            <person name="Buee M."/>
            <person name="Carver A."/>
            <person name="Chen C."/>
            <person name="Cichocki N."/>
            <person name="Clum A."/>
            <person name="Culley D."/>
            <person name="Crous P.W."/>
            <person name="Fauchery L."/>
            <person name="Girlanda M."/>
            <person name="Hayes R."/>
            <person name="Keri Z."/>
            <person name="Labutti K."/>
            <person name="Lipzen A."/>
            <person name="Lombard V."/>
            <person name="Magnuson J."/>
            <person name="Maillard F."/>
            <person name="Morin E."/>
            <person name="Murat C."/>
            <person name="Nolan M."/>
            <person name="Ohm R."/>
            <person name="Pangilinan J."/>
            <person name="Pereira M."/>
            <person name="Perotto S."/>
            <person name="Peter M."/>
            <person name="Riley R."/>
            <person name="Sitrit Y."/>
            <person name="Stielow B."/>
            <person name="Szollosi G."/>
            <person name="Zifcakova L."/>
            <person name="Stursova M."/>
            <person name="Spatafora J.W."/>
            <person name="Tedersoo L."/>
            <person name="Vaario L.-M."/>
            <person name="Yamada A."/>
            <person name="Yan M."/>
            <person name="Wang P."/>
            <person name="Xu J."/>
            <person name="Bruns T."/>
            <person name="Baldrian P."/>
            <person name="Vilgalys R."/>
            <person name="Henrissat B."/>
            <person name="Grigoriev I.V."/>
            <person name="Hibbett D."/>
            <person name="Nagy L.G."/>
            <person name="Martin F.M."/>
        </authorList>
    </citation>
    <scope>NUCLEOTIDE SEQUENCE</scope>
    <source>
        <strain evidence="1">P2</strain>
    </source>
</reference>
<protein>
    <submittedName>
        <fullName evidence="1">Uncharacterized protein</fullName>
    </submittedName>
</protein>